<dbReference type="Ensembl" id="ENSJJAT00000024593.1">
    <property type="protein sequence ID" value="ENSJJAP00000018064.1"/>
    <property type="gene ID" value="ENSJJAG00000019437.1"/>
</dbReference>
<evidence type="ECO:0000256" key="1">
    <source>
        <dbReference type="SAM" id="MobiDB-lite"/>
    </source>
</evidence>
<dbReference type="GeneID" id="101594703"/>
<dbReference type="Pfam" id="PF13365">
    <property type="entry name" value="Trypsin_2"/>
    <property type="match status" value="1"/>
</dbReference>
<dbReference type="RefSeq" id="XP_044997558.1">
    <property type="nucleotide sequence ID" value="XM_045141623.1"/>
</dbReference>
<dbReference type="InterPro" id="IPR043504">
    <property type="entry name" value="Peptidase_S1_PA_chymotrypsin"/>
</dbReference>
<dbReference type="OMA" id="KEGCKLC"/>
<evidence type="ECO:0000313" key="3">
    <source>
        <dbReference type="Proteomes" id="UP000694385"/>
    </source>
</evidence>
<reference evidence="2" key="1">
    <citation type="submission" date="2025-08" db="UniProtKB">
        <authorList>
            <consortium name="Ensembl"/>
        </authorList>
    </citation>
    <scope>IDENTIFICATION</scope>
</reference>
<dbReference type="GO" id="GO:0003697">
    <property type="term" value="F:single-stranded DNA binding"/>
    <property type="evidence" value="ECO:0007669"/>
    <property type="project" value="Ensembl"/>
</dbReference>
<dbReference type="Gene3D" id="2.40.10.10">
    <property type="entry name" value="Trypsin-like serine proteases"/>
    <property type="match status" value="1"/>
</dbReference>
<dbReference type="GO" id="GO:0001650">
    <property type="term" value="C:fibrillar center"/>
    <property type="evidence" value="ECO:0007669"/>
    <property type="project" value="Ensembl"/>
</dbReference>
<dbReference type="PANTHER" id="PTHR14389">
    <property type="entry name" value="SI:CH1073-475A24.1"/>
    <property type="match status" value="1"/>
</dbReference>
<dbReference type="InterPro" id="IPR009003">
    <property type="entry name" value="Peptidase_S1_PA"/>
</dbReference>
<dbReference type="GO" id="GO:0005737">
    <property type="term" value="C:cytoplasm"/>
    <property type="evidence" value="ECO:0007669"/>
    <property type="project" value="Ensembl"/>
</dbReference>
<dbReference type="GO" id="GO:0000785">
    <property type="term" value="C:chromatin"/>
    <property type="evidence" value="ECO:0007669"/>
    <property type="project" value="Ensembl"/>
</dbReference>
<dbReference type="CTD" id="63901"/>
<dbReference type="Proteomes" id="UP000694385">
    <property type="component" value="Unassembled WGS sequence"/>
</dbReference>
<dbReference type="PANTHER" id="PTHR14389:SF14">
    <property type="entry name" value="SERINE PROTEASE FAM111A"/>
    <property type="match status" value="1"/>
</dbReference>
<name>A0A8C5L385_JACJA</name>
<dbReference type="GO" id="GO:0031297">
    <property type="term" value="P:replication fork processing"/>
    <property type="evidence" value="ECO:0007669"/>
    <property type="project" value="Ensembl"/>
</dbReference>
<gene>
    <name evidence="2" type="primary">Fam111a</name>
</gene>
<feature type="compositionally biased region" description="Polar residues" evidence="1">
    <location>
        <begin position="52"/>
        <end position="74"/>
    </location>
</feature>
<sequence>MNCKKRKSQKISFDTRNNKKIEHYFPQVPREEENNPKLSDMKGESKNRQREITNTQNKRFHSSKNTQQETNPKKNTIYLTLDVNHRKNKNMKQELTERETKSLYTALLTLDAVKEETDIQKGKEMVVFGTEGIKGYINLAMPLKCFPEGSHVVIKFFQSENDKKEDNQVFVRHDEVTTDCVTFYIHAIGKKKKKILKCGKLHKEGNKLCVYGFKGETIKDALQRDGRFLSFVQNNYWKLISDLDTIIENTQPVDELDGKLFQVEVKVKKSSKAAEAMQNSELEKRNTQVLKEYIVHEYPSLKREREIIRAYIKEENKKRKSKVSLFNLHRKNFGKLTKNSTPVKVIKLLSKLSDSVGFIFWDNNGNKGSASCFVFKGLYIFTCRHVINDIVGKGIEPSKWASIISECVRVIFDFEEFPVKEDNCFLLDPWFEISDVTLDYAVLRLKESGKQVPVGLYNGITPVPLSGLIYIIGHPDGESKSTDGCVVIPQGERESKCWENLQAREAAGCGDSRQYVHMYTQRSFLEMLHNPNVVTYDTTFYCGSSGSPVFDSKGSLVAMHTAGFTCPYPSGVSNVIEFGSAMEPIFADIKQKHPKWYNVVFVVQPDVEMLSQD</sequence>
<organism evidence="2 3">
    <name type="scientific">Jaculus jaculus</name>
    <name type="common">Lesser Egyptian jerboa</name>
    <dbReference type="NCBI Taxonomy" id="51337"/>
    <lineage>
        <taxon>Eukaryota</taxon>
        <taxon>Metazoa</taxon>
        <taxon>Chordata</taxon>
        <taxon>Craniata</taxon>
        <taxon>Vertebrata</taxon>
        <taxon>Euteleostomi</taxon>
        <taxon>Mammalia</taxon>
        <taxon>Eutheria</taxon>
        <taxon>Euarchontoglires</taxon>
        <taxon>Glires</taxon>
        <taxon>Rodentia</taxon>
        <taxon>Myomorpha</taxon>
        <taxon>Dipodoidea</taxon>
        <taxon>Dipodidae</taxon>
        <taxon>Dipodinae</taxon>
        <taxon>Jaculus</taxon>
    </lineage>
</organism>
<feature type="compositionally biased region" description="Basic and acidic residues" evidence="1">
    <location>
        <begin position="16"/>
        <end position="51"/>
    </location>
</feature>
<evidence type="ECO:0008006" key="4">
    <source>
        <dbReference type="Google" id="ProtNLM"/>
    </source>
</evidence>
<dbReference type="GO" id="GO:0045071">
    <property type="term" value="P:negative regulation of viral genome replication"/>
    <property type="evidence" value="ECO:0007669"/>
    <property type="project" value="Ensembl"/>
</dbReference>
<dbReference type="GO" id="GO:0016540">
    <property type="term" value="P:protein autoprocessing"/>
    <property type="evidence" value="ECO:0007669"/>
    <property type="project" value="Ensembl"/>
</dbReference>
<accession>A0A8C5L385</accession>
<keyword evidence="3" id="KW-1185">Reference proteome</keyword>
<feature type="region of interest" description="Disordered" evidence="1">
    <location>
        <begin position="1"/>
        <end position="74"/>
    </location>
</feature>
<protein>
    <recommendedName>
        <fullName evidence="4">Protein FAM111A</fullName>
    </recommendedName>
</protein>
<dbReference type="GO" id="GO:0106300">
    <property type="term" value="P:protein-DNA covalent cross-linking repair"/>
    <property type="evidence" value="ECO:0007669"/>
    <property type="project" value="Ensembl"/>
</dbReference>
<dbReference type="GO" id="GO:0005654">
    <property type="term" value="C:nucleoplasm"/>
    <property type="evidence" value="ECO:0007669"/>
    <property type="project" value="Ensembl"/>
</dbReference>
<dbReference type="GeneTree" id="ENSGT00390000005182"/>
<evidence type="ECO:0000313" key="2">
    <source>
        <dbReference type="Ensembl" id="ENSJJAP00000018064.1"/>
    </source>
</evidence>
<dbReference type="SUPFAM" id="SSF50494">
    <property type="entry name" value="Trypsin-like serine proteases"/>
    <property type="match status" value="1"/>
</dbReference>
<reference evidence="2" key="2">
    <citation type="submission" date="2025-09" db="UniProtKB">
        <authorList>
            <consortium name="Ensembl"/>
        </authorList>
    </citation>
    <scope>IDENTIFICATION</scope>
</reference>
<dbReference type="AlphaFoldDB" id="A0A8C5L385"/>
<proteinExistence type="predicted"/>